<proteinExistence type="predicted"/>
<organism evidence="1 2">
    <name type="scientific">Vreelandella olivaria</name>
    <dbReference type="NCBI Taxonomy" id="390919"/>
    <lineage>
        <taxon>Bacteria</taxon>
        <taxon>Pseudomonadati</taxon>
        <taxon>Pseudomonadota</taxon>
        <taxon>Gammaproteobacteria</taxon>
        <taxon>Oceanospirillales</taxon>
        <taxon>Halomonadaceae</taxon>
        <taxon>Vreelandella</taxon>
    </lineage>
</organism>
<protein>
    <submittedName>
        <fullName evidence="1">Uncharacterized protein</fullName>
    </submittedName>
</protein>
<accession>A0ABM7GNV5</accession>
<gene>
    <name evidence="1" type="ORF">HORIV_47940</name>
</gene>
<dbReference type="EMBL" id="AP019416">
    <property type="protein sequence ID" value="BBI52373.1"/>
    <property type="molecule type" value="Genomic_DNA"/>
</dbReference>
<dbReference type="Proteomes" id="UP000289555">
    <property type="component" value="Chromosome"/>
</dbReference>
<name>A0ABM7GNV5_9GAMM</name>
<reference evidence="2" key="1">
    <citation type="journal article" date="2019" name="Microbiol. Resour. Announc.">
        <title>Complete Genome Sequence of Halomonas olivaria, a Moderately Halophilic Bacterium Isolated from Olive Processing Effluents, Obtained by Nanopore Sequencing.</title>
        <authorList>
            <person name="Nagata S."/>
            <person name="Ii K.M."/>
            <person name="Tsukimi T."/>
            <person name="Miura M.C."/>
            <person name="Galipon J."/>
            <person name="Arakawa K."/>
        </authorList>
    </citation>
    <scope>NUCLEOTIDE SEQUENCE [LARGE SCALE GENOMIC DNA]</scope>
    <source>
        <strain evidence="2">TYRC17</strain>
    </source>
</reference>
<evidence type="ECO:0000313" key="2">
    <source>
        <dbReference type="Proteomes" id="UP000289555"/>
    </source>
</evidence>
<sequence>MHRIVAPGAERAILWAGVDWQPLSSRAAEAATGSSIECRNIALTNEKPEQVEPINTGPDNEKRGRMRLSIKWPNAQHSGLPACGKVVWAR</sequence>
<keyword evidence="2" id="KW-1185">Reference proteome</keyword>
<evidence type="ECO:0000313" key="1">
    <source>
        <dbReference type="EMBL" id="BBI52373.1"/>
    </source>
</evidence>